<gene>
    <name evidence="2" type="ORF">F5891DRAFT_974009</name>
</gene>
<dbReference type="RefSeq" id="XP_041234235.1">
    <property type="nucleotide sequence ID" value="XM_041376403.1"/>
</dbReference>
<accession>A0AAD4EM64</accession>
<dbReference type="EMBL" id="JABBWK010000001">
    <property type="protein sequence ID" value="KAG1908660.1"/>
    <property type="molecule type" value="Genomic_DNA"/>
</dbReference>
<reference evidence="2" key="1">
    <citation type="journal article" date="2020" name="New Phytol.">
        <title>Comparative genomics reveals dynamic genome evolution in host specialist ectomycorrhizal fungi.</title>
        <authorList>
            <person name="Lofgren L.A."/>
            <person name="Nguyen N.H."/>
            <person name="Vilgalys R."/>
            <person name="Ruytinx J."/>
            <person name="Liao H.L."/>
            <person name="Branco S."/>
            <person name="Kuo A."/>
            <person name="LaButti K."/>
            <person name="Lipzen A."/>
            <person name="Andreopoulos W."/>
            <person name="Pangilinan J."/>
            <person name="Riley R."/>
            <person name="Hundley H."/>
            <person name="Na H."/>
            <person name="Barry K."/>
            <person name="Grigoriev I.V."/>
            <person name="Stajich J.E."/>
            <person name="Kennedy P.G."/>
        </authorList>
    </citation>
    <scope>NUCLEOTIDE SEQUENCE</scope>
    <source>
        <strain evidence="2">FC203</strain>
    </source>
</reference>
<evidence type="ECO:0000313" key="3">
    <source>
        <dbReference type="Proteomes" id="UP001195769"/>
    </source>
</evidence>
<sequence>MGQGGRSKDSQEKRYKRWGDKKDKKKAEAAIQKDIHKIKEIPSDFLSIKWCGRTVQKIVQSKYRATSTPEQLEMLPLNGKILLPLDHLPSASIPADIPPYLLMHFEHFLTSDQQKGLQVRWDHLVASGAEHLLKKDKNRSSTDTFHFGTWEVTGSVPCVTRETEAQSPKAILAIDDLLHFIKTYIAPKIASVFKDHAPIQWEAILWCIFVLITVVPD</sequence>
<name>A0AAD4EM64_9AGAM</name>
<dbReference type="AlphaFoldDB" id="A0AAD4EM64"/>
<keyword evidence="3" id="KW-1185">Reference proteome</keyword>
<protein>
    <submittedName>
        <fullName evidence="2">Uncharacterized protein</fullName>
    </submittedName>
</protein>
<dbReference type="Proteomes" id="UP001195769">
    <property type="component" value="Unassembled WGS sequence"/>
</dbReference>
<feature type="region of interest" description="Disordered" evidence="1">
    <location>
        <begin position="1"/>
        <end position="26"/>
    </location>
</feature>
<comment type="caution">
    <text evidence="2">The sequence shown here is derived from an EMBL/GenBank/DDBJ whole genome shotgun (WGS) entry which is preliminary data.</text>
</comment>
<organism evidence="2 3">
    <name type="scientific">Suillus fuscotomentosus</name>
    <dbReference type="NCBI Taxonomy" id="1912939"/>
    <lineage>
        <taxon>Eukaryota</taxon>
        <taxon>Fungi</taxon>
        <taxon>Dikarya</taxon>
        <taxon>Basidiomycota</taxon>
        <taxon>Agaricomycotina</taxon>
        <taxon>Agaricomycetes</taxon>
        <taxon>Agaricomycetidae</taxon>
        <taxon>Boletales</taxon>
        <taxon>Suillineae</taxon>
        <taxon>Suillaceae</taxon>
        <taxon>Suillus</taxon>
    </lineage>
</organism>
<evidence type="ECO:0000313" key="2">
    <source>
        <dbReference type="EMBL" id="KAG1908660.1"/>
    </source>
</evidence>
<dbReference type="GeneID" id="64670701"/>
<evidence type="ECO:0000256" key="1">
    <source>
        <dbReference type="SAM" id="MobiDB-lite"/>
    </source>
</evidence>
<proteinExistence type="predicted"/>